<sequence>MSDRFPYNLPSREALVRLIRETSKHTGIQSDYVSFEDLFYSPTAQVPGRTYIEMEDHIGAVKDWFVFRRLDMATVLGNNTILQLTEAPTPAAVATEINRSRNMQFGPDDLSFSTDVIPHSENEFIYTVRAMTGSYAYYGSVDVTIRLVGGSPYARVLEDGTFRYTEDGNLRELEH</sequence>
<gene>
    <name evidence="1" type="primary">162</name>
</gene>
<dbReference type="EMBL" id="HQ630627">
    <property type="protein sequence ID" value="AEH03585.1"/>
    <property type="molecule type" value="Genomic_DNA"/>
</dbReference>
<proteinExistence type="predicted"/>
<reference evidence="1 2" key="1">
    <citation type="journal article" date="2011" name="Microbiology">
        <title>The Pseudomonas aeruginosa generalized transducing phage phiPA3 is a new member of the phiKZ-like group of 'jumbo' phages, and infects model laboratory strains and clinical isolates from cystic fibrosis patients.</title>
        <authorList>
            <person name="Monson R."/>
            <person name="Foulds I."/>
            <person name="Foweraker J."/>
            <person name="Welch M."/>
            <person name="Salmond G.P."/>
        </authorList>
    </citation>
    <scope>NUCLEOTIDE SEQUENCE [LARGE SCALE GENOMIC DNA]</scope>
</reference>
<dbReference type="RefSeq" id="YP_009217241.1">
    <property type="nucleotide sequence ID" value="NC_028999.1"/>
</dbReference>
<organismHost>
    <name type="scientific">Pseudomonas aeruginosa</name>
    <dbReference type="NCBI Taxonomy" id="287"/>
</organismHost>
<organism evidence="1 2">
    <name type="scientific">Pseudomonas phage PhiPA3</name>
    <name type="common">Pseudomonas aeruginosa phage PhiPA3</name>
    <dbReference type="NCBI Taxonomy" id="998086"/>
    <lineage>
        <taxon>Viruses</taxon>
        <taxon>Duplodnaviria</taxon>
        <taxon>Heunggongvirae</taxon>
        <taxon>Uroviricota</taxon>
        <taxon>Caudoviricetes</taxon>
        <taxon>Chimalliviridae</taxon>
        <taxon>Miltoncavirus</taxon>
        <taxon>Miltoncavirus PhiPA3</taxon>
    </lineage>
</organism>
<dbReference type="Proteomes" id="UP000008388">
    <property type="component" value="Segment"/>
</dbReference>
<evidence type="ECO:0000313" key="1">
    <source>
        <dbReference type="EMBL" id="AEH03585.1"/>
    </source>
</evidence>
<protein>
    <submittedName>
        <fullName evidence="1">Virion structural protein</fullName>
    </submittedName>
</protein>
<dbReference type="GeneID" id="26643690"/>
<evidence type="ECO:0000313" key="2">
    <source>
        <dbReference type="Proteomes" id="UP000008388"/>
    </source>
</evidence>
<dbReference type="KEGG" id="vg:26643690"/>
<name>F8SK35_BPPA3</name>
<accession>F8SK35</accession>
<dbReference type="OrthoDB" id="23175at10239"/>
<keyword evidence="2" id="KW-1185">Reference proteome</keyword>